<keyword evidence="2" id="KW-1185">Reference proteome</keyword>
<protein>
    <recommendedName>
        <fullName evidence="3">DUF3841 domain-containing protein</fullName>
    </recommendedName>
</protein>
<accession>A0A8J3IGR9</accession>
<gene>
    <name evidence="1" type="ORF">KSF_000040</name>
</gene>
<reference evidence="1" key="1">
    <citation type="submission" date="2020-10" db="EMBL/GenBank/DDBJ databases">
        <title>Taxonomic study of unclassified bacteria belonging to the class Ktedonobacteria.</title>
        <authorList>
            <person name="Yabe S."/>
            <person name="Wang C.M."/>
            <person name="Zheng Y."/>
            <person name="Sakai Y."/>
            <person name="Cavaletti L."/>
            <person name="Monciardini P."/>
            <person name="Donadio S."/>
        </authorList>
    </citation>
    <scope>NUCLEOTIDE SEQUENCE</scope>
    <source>
        <strain evidence="1">ID150040</strain>
    </source>
</reference>
<organism evidence="1 2">
    <name type="scientific">Reticulibacter mediterranei</name>
    <dbReference type="NCBI Taxonomy" id="2778369"/>
    <lineage>
        <taxon>Bacteria</taxon>
        <taxon>Bacillati</taxon>
        <taxon>Chloroflexota</taxon>
        <taxon>Ktedonobacteria</taxon>
        <taxon>Ktedonobacterales</taxon>
        <taxon>Reticulibacteraceae</taxon>
        <taxon>Reticulibacter</taxon>
    </lineage>
</organism>
<dbReference type="InterPro" id="IPR024211">
    <property type="entry name" value="DUF3841"/>
</dbReference>
<sequence>MKVWTVQPEWIWHQLQWDGVLSGPQASEIEGAEFLTAYDWIVAQMEQCLGPPPQAGRYPLWVWHQWQNAKQRRPDLQHAGHMTRGMRGVRLECDIDERDLLLSRFDMWHAVLNNGYLSVDEEDHTAFDAACESRGCDEAVSQFRKRITSSWERVFDLDRVFPDQWYAPRADSGIQGTFWVLHLEQVYTVKTFTSR</sequence>
<comment type="caution">
    <text evidence="1">The sequence shown here is derived from an EMBL/GenBank/DDBJ whole genome shotgun (WGS) entry which is preliminary data.</text>
</comment>
<dbReference type="Proteomes" id="UP000597444">
    <property type="component" value="Unassembled WGS sequence"/>
</dbReference>
<proteinExistence type="predicted"/>
<name>A0A8J3IGR9_9CHLR</name>
<dbReference type="AlphaFoldDB" id="A0A8J3IGR9"/>
<evidence type="ECO:0008006" key="3">
    <source>
        <dbReference type="Google" id="ProtNLM"/>
    </source>
</evidence>
<evidence type="ECO:0000313" key="1">
    <source>
        <dbReference type="EMBL" id="GHO89956.1"/>
    </source>
</evidence>
<dbReference type="RefSeq" id="WP_220200973.1">
    <property type="nucleotide sequence ID" value="NZ_BNJK01000001.1"/>
</dbReference>
<dbReference type="EMBL" id="BNJK01000001">
    <property type="protein sequence ID" value="GHO89956.1"/>
    <property type="molecule type" value="Genomic_DNA"/>
</dbReference>
<dbReference type="Pfam" id="PF12952">
    <property type="entry name" value="DUF3841"/>
    <property type="match status" value="1"/>
</dbReference>
<evidence type="ECO:0000313" key="2">
    <source>
        <dbReference type="Proteomes" id="UP000597444"/>
    </source>
</evidence>